<protein>
    <submittedName>
        <fullName evidence="1">Uncharacterized protein</fullName>
    </submittedName>
</protein>
<accession>W1IP89</accession>
<evidence type="ECO:0000313" key="1">
    <source>
        <dbReference type="EMBL" id="CDL79040.1"/>
    </source>
</evidence>
<proteinExistence type="predicted"/>
<dbReference type="EMBL" id="CBXE010000006">
    <property type="protein sequence ID" value="CDL79040.1"/>
    <property type="molecule type" value="Genomic_DNA"/>
</dbReference>
<gene>
    <name evidence="1" type="ORF">XCR1_1030003</name>
</gene>
<dbReference type="Proteomes" id="UP000019197">
    <property type="component" value="Unassembled WGS sequence"/>
</dbReference>
<reference evidence="1 2" key="1">
    <citation type="submission" date="2013-11" db="EMBL/GenBank/DDBJ databases">
        <title>Draft genome sequence and annotation of the entomopathogenic bacterium, Xenorhabdus cabanillasi strain JM26.</title>
        <authorList>
            <person name="Gualtieri M."/>
            <person name="Ogier J.C."/>
            <person name="Pages S."/>
            <person name="Givaudan A."/>
            <person name="Gaudriault S."/>
        </authorList>
    </citation>
    <scope>NUCLEOTIDE SEQUENCE [LARGE SCALE GENOMIC DNA]</scope>
    <source>
        <strain evidence="1 2">JM26</strain>
    </source>
</reference>
<name>W1IP89_9GAMM</name>
<dbReference type="AlphaFoldDB" id="W1IP89"/>
<evidence type="ECO:0000313" key="2">
    <source>
        <dbReference type="Proteomes" id="UP000019197"/>
    </source>
</evidence>
<comment type="caution">
    <text evidence="1">The sequence shown here is derived from an EMBL/GenBank/DDBJ whole genome shotgun (WGS) entry which is preliminary data.</text>
</comment>
<organism evidence="1 2">
    <name type="scientific">Xenorhabdus cabanillasii JM26</name>
    <dbReference type="NCBI Taxonomy" id="1427517"/>
    <lineage>
        <taxon>Bacteria</taxon>
        <taxon>Pseudomonadati</taxon>
        <taxon>Pseudomonadota</taxon>
        <taxon>Gammaproteobacteria</taxon>
        <taxon>Enterobacterales</taxon>
        <taxon>Morganellaceae</taxon>
        <taxon>Xenorhabdus</taxon>
    </lineage>
</organism>
<sequence>MFWENRVLGDSILEDGALVSRVLVNRVLGNCILEDYVQTPNLGYRLSFSL</sequence>